<dbReference type="PANTHER" id="PTHR43818">
    <property type="entry name" value="BCDNA.GH03377"/>
    <property type="match status" value="1"/>
</dbReference>
<dbReference type="SUPFAM" id="SSF51735">
    <property type="entry name" value="NAD(P)-binding Rossmann-fold domains"/>
    <property type="match status" value="1"/>
</dbReference>
<dbReference type="InterPro" id="IPR050463">
    <property type="entry name" value="Gfo/Idh/MocA_oxidrdct_glycsds"/>
</dbReference>
<dbReference type="Pfam" id="PF19051">
    <property type="entry name" value="GFO_IDH_MocA_C2"/>
    <property type="match status" value="1"/>
</dbReference>
<name>A0A5C6C691_9BACT</name>
<feature type="domain" description="Gfo/Idh/MocA-like oxidoreductase N-terminal" evidence="1">
    <location>
        <begin position="61"/>
        <end position="173"/>
    </location>
</feature>
<sequence>MMQVLPNTSTSHFETDGTMTVKHSRRDILKTSTAAAAGLAFYHGASPRRISAAESPNEKLRLACIGVGGRGAANVSGVQSQDMVAFCDVDEVRAGGTFEKFPNVTRYTDYRKMFDKIGGELDGVVISTPDHTHFHPTYIAMEHDLNVYLEKPLAHNVFETRTLCDLAREKKIATQLGNQRHAMPNMHRVVELVQSGAIGKVREVHSWIGGDRGMPAVPTSKPPVPKTLDYDLWVGPAKFFPYEPTICPYGWRFWWEFGTGETGNWGCHILDIPYWSLGLKHPERVDASGPPVDELRTPKSMHVTYRFNENNQDAPIDLHWYLGTPTDLLQQHGLSGKGMNTVFLGSDGILVCGFGSRKLYPEEKFADFKAPEPFVPDSPGFYNEWIAACKGGPASTCHFDYTGPMAESVLLGNVAYRAGGFSWDAATMTTGDNPKAQSLIRTPYRQGWEI</sequence>
<evidence type="ECO:0000259" key="2">
    <source>
        <dbReference type="Pfam" id="PF19051"/>
    </source>
</evidence>
<dbReference type="InterPro" id="IPR000683">
    <property type="entry name" value="Gfo/Idh/MocA-like_OxRdtase_N"/>
</dbReference>
<dbReference type="Gene3D" id="3.30.360.10">
    <property type="entry name" value="Dihydrodipicolinate Reductase, domain 2"/>
    <property type="match status" value="1"/>
</dbReference>
<gene>
    <name evidence="3" type="primary">ycjS_2</name>
    <name evidence="3" type="ORF">Poly21_18430</name>
</gene>
<keyword evidence="4" id="KW-1185">Reference proteome</keyword>
<dbReference type="Gene3D" id="3.40.50.720">
    <property type="entry name" value="NAD(P)-binding Rossmann-like Domain"/>
    <property type="match status" value="1"/>
</dbReference>
<organism evidence="3 4">
    <name type="scientific">Allorhodopirellula heiligendammensis</name>
    <dbReference type="NCBI Taxonomy" id="2714739"/>
    <lineage>
        <taxon>Bacteria</taxon>
        <taxon>Pseudomonadati</taxon>
        <taxon>Planctomycetota</taxon>
        <taxon>Planctomycetia</taxon>
        <taxon>Pirellulales</taxon>
        <taxon>Pirellulaceae</taxon>
        <taxon>Allorhodopirellula</taxon>
    </lineage>
</organism>
<protein>
    <submittedName>
        <fullName evidence="3">Oxidoreductase YcjS</fullName>
        <ecNumber evidence="3">1.-.-.-</ecNumber>
    </submittedName>
</protein>
<evidence type="ECO:0000259" key="1">
    <source>
        <dbReference type="Pfam" id="PF01408"/>
    </source>
</evidence>
<dbReference type="AlphaFoldDB" id="A0A5C6C691"/>
<dbReference type="InterPro" id="IPR006311">
    <property type="entry name" value="TAT_signal"/>
</dbReference>
<keyword evidence="3" id="KW-0560">Oxidoreductase</keyword>
<accession>A0A5C6C691</accession>
<dbReference type="Proteomes" id="UP000319908">
    <property type="component" value="Unassembled WGS sequence"/>
</dbReference>
<dbReference type="Pfam" id="PF01408">
    <property type="entry name" value="GFO_IDH_MocA"/>
    <property type="match status" value="1"/>
</dbReference>
<dbReference type="PROSITE" id="PS51318">
    <property type="entry name" value="TAT"/>
    <property type="match status" value="1"/>
</dbReference>
<comment type="caution">
    <text evidence="3">The sequence shown here is derived from an EMBL/GenBank/DDBJ whole genome shotgun (WGS) entry which is preliminary data.</text>
</comment>
<proteinExistence type="predicted"/>
<evidence type="ECO:0000313" key="3">
    <source>
        <dbReference type="EMBL" id="TWU19668.1"/>
    </source>
</evidence>
<dbReference type="GO" id="GO:0000166">
    <property type="term" value="F:nucleotide binding"/>
    <property type="evidence" value="ECO:0007669"/>
    <property type="project" value="InterPro"/>
</dbReference>
<dbReference type="GO" id="GO:0016491">
    <property type="term" value="F:oxidoreductase activity"/>
    <property type="evidence" value="ECO:0007669"/>
    <property type="project" value="UniProtKB-KW"/>
</dbReference>
<dbReference type="EC" id="1.-.-.-" evidence="3"/>
<dbReference type="PANTHER" id="PTHR43818:SF10">
    <property type="entry name" value="NADH-DEPENDENT DEHYDROGENASE-RELATED"/>
    <property type="match status" value="1"/>
</dbReference>
<dbReference type="InterPro" id="IPR043906">
    <property type="entry name" value="Gfo/Idh/MocA_OxRdtase_bact_C"/>
</dbReference>
<dbReference type="SUPFAM" id="SSF55347">
    <property type="entry name" value="Glyceraldehyde-3-phosphate dehydrogenase-like, C-terminal domain"/>
    <property type="match status" value="1"/>
</dbReference>
<evidence type="ECO:0000313" key="4">
    <source>
        <dbReference type="Proteomes" id="UP000319908"/>
    </source>
</evidence>
<feature type="domain" description="Gfo/Idh/MocA-like oxidoreductase bacterial type C-terminal" evidence="2">
    <location>
        <begin position="221"/>
        <end position="294"/>
    </location>
</feature>
<reference evidence="3 4" key="1">
    <citation type="journal article" date="2020" name="Antonie Van Leeuwenhoek">
        <title>Rhodopirellula heiligendammensis sp. nov., Rhodopirellula pilleata sp. nov., and Rhodopirellula solitaria sp. nov. isolated from natural or artificial marine surfaces in Northern Germany and California, USA, and emended description of the genus Rhodopirellula.</title>
        <authorList>
            <person name="Kallscheuer N."/>
            <person name="Wiegand S."/>
            <person name="Jogler M."/>
            <person name="Boedeker C."/>
            <person name="Peeters S.H."/>
            <person name="Rast P."/>
            <person name="Heuer A."/>
            <person name="Jetten M.S.M."/>
            <person name="Rohde M."/>
            <person name="Jogler C."/>
        </authorList>
    </citation>
    <scope>NUCLEOTIDE SEQUENCE [LARGE SCALE GENOMIC DNA]</scope>
    <source>
        <strain evidence="3 4">Poly21</strain>
    </source>
</reference>
<dbReference type="EMBL" id="SJPU01000001">
    <property type="protein sequence ID" value="TWU19668.1"/>
    <property type="molecule type" value="Genomic_DNA"/>
</dbReference>
<dbReference type="InterPro" id="IPR036291">
    <property type="entry name" value="NAD(P)-bd_dom_sf"/>
</dbReference>